<proteinExistence type="inferred from homology"/>
<gene>
    <name evidence="10" type="ORF">CHS0354_007863</name>
</gene>
<reference evidence="10" key="1">
    <citation type="journal article" date="2021" name="Genome Biol. Evol.">
        <title>A High-Quality Reference Genome for a Parasitic Bivalve with Doubly Uniparental Inheritance (Bivalvia: Unionida).</title>
        <authorList>
            <person name="Smith C.H."/>
        </authorList>
    </citation>
    <scope>NUCLEOTIDE SEQUENCE</scope>
    <source>
        <strain evidence="10">CHS0354</strain>
    </source>
</reference>
<dbReference type="InterPro" id="IPR001128">
    <property type="entry name" value="Cyt_P450"/>
</dbReference>
<dbReference type="GO" id="GO:0005506">
    <property type="term" value="F:iron ion binding"/>
    <property type="evidence" value="ECO:0007669"/>
    <property type="project" value="InterPro"/>
</dbReference>
<evidence type="ECO:0000256" key="7">
    <source>
        <dbReference type="PIRSR" id="PIRSR602403-1"/>
    </source>
</evidence>
<comment type="caution">
    <text evidence="10">The sequence shown here is derived from an EMBL/GenBank/DDBJ whole genome shotgun (WGS) entry which is preliminary data.</text>
</comment>
<dbReference type="PANTHER" id="PTHR24286:SF384">
    <property type="entry name" value="P450, PUTATIVE (EUROFUNG)-RELATED"/>
    <property type="match status" value="1"/>
</dbReference>
<dbReference type="GO" id="GO:0034653">
    <property type="term" value="P:retinoic acid catabolic process"/>
    <property type="evidence" value="ECO:0007669"/>
    <property type="project" value="UniProtKB-ARBA"/>
</dbReference>
<dbReference type="GO" id="GO:0016705">
    <property type="term" value="F:oxidoreductase activity, acting on paired donors, with incorporation or reduction of molecular oxygen"/>
    <property type="evidence" value="ECO:0007669"/>
    <property type="project" value="InterPro"/>
</dbReference>
<evidence type="ECO:0000256" key="1">
    <source>
        <dbReference type="ARBA" id="ARBA00010617"/>
    </source>
</evidence>
<dbReference type="InterPro" id="IPR002403">
    <property type="entry name" value="Cyt_P450_E_grp-IV"/>
</dbReference>
<evidence type="ECO:0000256" key="8">
    <source>
        <dbReference type="RuleBase" id="RU000461"/>
    </source>
</evidence>
<evidence type="ECO:0000313" key="11">
    <source>
        <dbReference type="Proteomes" id="UP001195483"/>
    </source>
</evidence>
<evidence type="ECO:0000256" key="9">
    <source>
        <dbReference type="SAM" id="Phobius"/>
    </source>
</evidence>
<comment type="cofactor">
    <cofactor evidence="7">
        <name>heme</name>
        <dbReference type="ChEBI" id="CHEBI:30413"/>
    </cofactor>
</comment>
<evidence type="ECO:0008006" key="12">
    <source>
        <dbReference type="Google" id="ProtNLM"/>
    </source>
</evidence>
<dbReference type="GO" id="GO:0020037">
    <property type="term" value="F:heme binding"/>
    <property type="evidence" value="ECO:0007669"/>
    <property type="project" value="InterPro"/>
</dbReference>
<feature type="binding site" description="axial binding residue" evidence="7">
    <location>
        <position position="466"/>
    </location>
    <ligand>
        <name>heme</name>
        <dbReference type="ChEBI" id="CHEBI:30413"/>
    </ligand>
    <ligandPart>
        <name>Fe</name>
        <dbReference type="ChEBI" id="CHEBI:18248"/>
    </ligandPart>
</feature>
<dbReference type="PRINTS" id="PR00465">
    <property type="entry name" value="EP450IV"/>
</dbReference>
<evidence type="ECO:0000256" key="3">
    <source>
        <dbReference type="ARBA" id="ARBA00022723"/>
    </source>
</evidence>
<keyword evidence="9" id="KW-0812">Transmembrane</keyword>
<evidence type="ECO:0000256" key="4">
    <source>
        <dbReference type="ARBA" id="ARBA00023002"/>
    </source>
</evidence>
<dbReference type="AlphaFoldDB" id="A0AAE0VXQ4"/>
<keyword evidence="11" id="KW-1185">Reference proteome</keyword>
<dbReference type="Proteomes" id="UP001195483">
    <property type="component" value="Unassembled WGS sequence"/>
</dbReference>
<dbReference type="PROSITE" id="PS00086">
    <property type="entry name" value="CYTOCHROME_P450"/>
    <property type="match status" value="1"/>
</dbReference>
<accession>A0AAE0VXQ4</accession>
<dbReference type="Gene3D" id="1.10.630.10">
    <property type="entry name" value="Cytochrome P450"/>
    <property type="match status" value="1"/>
</dbReference>
<evidence type="ECO:0000256" key="2">
    <source>
        <dbReference type="ARBA" id="ARBA00022617"/>
    </source>
</evidence>
<dbReference type="EMBL" id="JAEAOA010000531">
    <property type="protein sequence ID" value="KAK3593072.1"/>
    <property type="molecule type" value="Genomic_DNA"/>
</dbReference>
<dbReference type="SUPFAM" id="SSF48264">
    <property type="entry name" value="Cytochrome P450"/>
    <property type="match status" value="1"/>
</dbReference>
<dbReference type="InterPro" id="IPR017972">
    <property type="entry name" value="Cyt_P450_CS"/>
</dbReference>
<keyword evidence="6 8" id="KW-0503">Monooxygenase</keyword>
<protein>
    <recommendedName>
        <fullName evidence="12">Cytochrome P450</fullName>
    </recommendedName>
</protein>
<keyword evidence="5 7" id="KW-0408">Iron</keyword>
<evidence type="ECO:0000313" key="10">
    <source>
        <dbReference type="EMBL" id="KAK3593072.1"/>
    </source>
</evidence>
<comment type="similarity">
    <text evidence="1 8">Belongs to the cytochrome P450 family.</text>
</comment>
<keyword evidence="9" id="KW-0472">Membrane</keyword>
<keyword evidence="4 8" id="KW-0560">Oxidoreductase</keyword>
<reference evidence="10" key="3">
    <citation type="submission" date="2023-05" db="EMBL/GenBank/DDBJ databases">
        <authorList>
            <person name="Smith C.H."/>
        </authorList>
    </citation>
    <scope>NUCLEOTIDE SEQUENCE</scope>
    <source>
        <strain evidence="10">CHS0354</strain>
        <tissue evidence="10">Mantle</tissue>
    </source>
</reference>
<feature type="transmembrane region" description="Helical" evidence="9">
    <location>
        <begin position="46"/>
        <end position="68"/>
    </location>
</feature>
<evidence type="ECO:0000256" key="5">
    <source>
        <dbReference type="ARBA" id="ARBA00023004"/>
    </source>
</evidence>
<name>A0AAE0VXQ4_9BIVA</name>
<dbReference type="InterPro" id="IPR036396">
    <property type="entry name" value="Cyt_P450_sf"/>
</dbReference>
<keyword evidence="9" id="KW-1133">Transmembrane helix</keyword>
<dbReference type="Pfam" id="PF00067">
    <property type="entry name" value="p450"/>
    <property type="match status" value="1"/>
</dbReference>
<dbReference type="GO" id="GO:0004497">
    <property type="term" value="F:monooxygenase activity"/>
    <property type="evidence" value="ECO:0007669"/>
    <property type="project" value="UniProtKB-KW"/>
</dbReference>
<reference evidence="10" key="2">
    <citation type="journal article" date="2021" name="Genome Biol. Evol.">
        <title>Developing a high-quality reference genome for a parasitic bivalve with doubly uniparental inheritance (Bivalvia: Unionida).</title>
        <authorList>
            <person name="Smith C.H."/>
        </authorList>
    </citation>
    <scope>NUCLEOTIDE SEQUENCE</scope>
    <source>
        <strain evidence="10">CHS0354</strain>
        <tissue evidence="10">Mantle</tissue>
    </source>
</reference>
<keyword evidence="2 7" id="KW-0349">Heme</keyword>
<evidence type="ECO:0000256" key="6">
    <source>
        <dbReference type="ARBA" id="ARBA00023033"/>
    </source>
</evidence>
<organism evidence="10 11">
    <name type="scientific">Potamilus streckersoni</name>
    <dbReference type="NCBI Taxonomy" id="2493646"/>
    <lineage>
        <taxon>Eukaryota</taxon>
        <taxon>Metazoa</taxon>
        <taxon>Spiralia</taxon>
        <taxon>Lophotrochozoa</taxon>
        <taxon>Mollusca</taxon>
        <taxon>Bivalvia</taxon>
        <taxon>Autobranchia</taxon>
        <taxon>Heteroconchia</taxon>
        <taxon>Palaeoheterodonta</taxon>
        <taxon>Unionida</taxon>
        <taxon>Unionoidea</taxon>
        <taxon>Unionidae</taxon>
        <taxon>Ambleminae</taxon>
        <taxon>Lampsilini</taxon>
        <taxon>Potamilus</taxon>
    </lineage>
</organism>
<sequence>MLPTNLSSVSKANVTWCDLVGDCPYPENVSSLLTSSTEKQRYTEALIIKLLSSVVIPCILIMLSRFLWQAYILRTSDHLISKPLPPGSMGFPIIGETLQFLIQGLKFNHSRRNRHGNIFKTHIFGCPTIRAIGAENVRKILQGENTLVISELPASARLLLGNGSLSQTTGKSHLTRKKAVIKAFTYTALSSYVPTIQHIVRSYMCNWYTRRQVLACPEIKLLTFDVACKVLAGFDIDEKECHRLETVFQTFISGLFSLSCSIPLLGMRKALQARDELLKKIEECILKKRDSEDLAHASDALSYLMAIDGREKLSLIELKETCLELLFAGHETTASAASFLMMQLGQREDLKSRIKNELIENGLHDSIHGNDLDFETISRLHTVKNVVKEVLRLSPPVGSGFRKVIQTFELEGFQIPKGWKVAYSIRDTHEMSHAFDSPDHFDPDRWKSVSYNRYEFIPFGYGKRKCPGNELAMLFLKIFAIELSRCSMWTLQNKTTSFRSFPIPFPADDLPIQFLGSSEKLCN</sequence>
<keyword evidence="3 7" id="KW-0479">Metal-binding</keyword>
<dbReference type="GO" id="GO:0016125">
    <property type="term" value="P:sterol metabolic process"/>
    <property type="evidence" value="ECO:0007669"/>
    <property type="project" value="TreeGrafter"/>
</dbReference>
<dbReference type="PANTHER" id="PTHR24286">
    <property type="entry name" value="CYTOCHROME P450 26"/>
    <property type="match status" value="1"/>
</dbReference>
<dbReference type="PRINTS" id="PR00385">
    <property type="entry name" value="P450"/>
</dbReference>